<dbReference type="Pfam" id="PF00069">
    <property type="entry name" value="Pkinase"/>
    <property type="match status" value="1"/>
</dbReference>
<keyword evidence="12" id="KW-1185">Reference proteome</keyword>
<dbReference type="EMBL" id="NPIC01000015">
    <property type="protein sequence ID" value="RDL30362.1"/>
    <property type="molecule type" value="Genomic_DNA"/>
</dbReference>
<dbReference type="AlphaFoldDB" id="A0A370T9Q2"/>
<sequence length="202" mass="22665">MRLEARIYETIGPHPRLPRIISWEPETCCLTMGYLENGSLKEYIKENPKSVTPQLRQRCAKQATEGLKVLHSASVIHCDISPRNFLLDCDLHLRIADFGGASLSGSPPSAVAGTRFRYPVSDWDAPPSVEEDIFGLGSLIYFIMTGTYPYQEIPSDEVEKLYESHTFPSLAHLACGDIIQRCWSKQVNAAEVLTYFEALDEP</sequence>
<dbReference type="PROSITE" id="PS00109">
    <property type="entry name" value="PROTEIN_KINASE_TYR"/>
    <property type="match status" value="1"/>
</dbReference>
<dbReference type="Gene3D" id="1.10.510.10">
    <property type="entry name" value="Transferase(Phosphotransferase) domain 1"/>
    <property type="match status" value="1"/>
</dbReference>
<evidence type="ECO:0000256" key="8">
    <source>
        <dbReference type="ARBA" id="ARBA00047899"/>
    </source>
</evidence>
<dbReference type="InterPro" id="IPR008266">
    <property type="entry name" value="Tyr_kinase_AS"/>
</dbReference>
<comment type="catalytic activity">
    <reaction evidence="9">
        <text>L-seryl-[protein] + ATP = O-phospho-L-seryl-[protein] + ADP + H(+)</text>
        <dbReference type="Rhea" id="RHEA:17989"/>
        <dbReference type="Rhea" id="RHEA-COMP:9863"/>
        <dbReference type="Rhea" id="RHEA-COMP:11604"/>
        <dbReference type="ChEBI" id="CHEBI:15378"/>
        <dbReference type="ChEBI" id="CHEBI:29999"/>
        <dbReference type="ChEBI" id="CHEBI:30616"/>
        <dbReference type="ChEBI" id="CHEBI:83421"/>
        <dbReference type="ChEBI" id="CHEBI:456216"/>
        <dbReference type="EC" id="2.7.11.1"/>
    </reaction>
</comment>
<dbReference type="RefSeq" id="XP_031864887.1">
    <property type="nucleotide sequence ID" value="XM_032018863.1"/>
</dbReference>
<evidence type="ECO:0000256" key="5">
    <source>
        <dbReference type="ARBA" id="ARBA00019973"/>
    </source>
</evidence>
<dbReference type="GO" id="GO:0005524">
    <property type="term" value="F:ATP binding"/>
    <property type="evidence" value="ECO:0007669"/>
    <property type="project" value="InterPro"/>
</dbReference>
<dbReference type="GeneID" id="43603089"/>
<organism evidence="11 12">
    <name type="scientific">Venustampulla echinocandica</name>
    <dbReference type="NCBI Taxonomy" id="2656787"/>
    <lineage>
        <taxon>Eukaryota</taxon>
        <taxon>Fungi</taxon>
        <taxon>Dikarya</taxon>
        <taxon>Ascomycota</taxon>
        <taxon>Pezizomycotina</taxon>
        <taxon>Leotiomycetes</taxon>
        <taxon>Helotiales</taxon>
        <taxon>Pleuroascaceae</taxon>
        <taxon>Venustampulla</taxon>
    </lineage>
</organism>
<dbReference type="InterPro" id="IPR011009">
    <property type="entry name" value="Kinase-like_dom_sf"/>
</dbReference>
<dbReference type="EC" id="2.7.11.1" evidence="3"/>
<dbReference type="PANTHER" id="PTHR44329">
    <property type="entry name" value="SERINE/THREONINE-PROTEIN KINASE TNNI3K-RELATED"/>
    <property type="match status" value="1"/>
</dbReference>
<evidence type="ECO:0000256" key="3">
    <source>
        <dbReference type="ARBA" id="ARBA00012513"/>
    </source>
</evidence>
<protein>
    <recommendedName>
        <fullName evidence="5">EKC/KEOPS complex subunit BUD32</fullName>
        <ecNumber evidence="3">2.7.11.1</ecNumber>
    </recommendedName>
    <alternativeName>
        <fullName evidence="6 7">Atypical Serine/threonine protein kinase BUD32</fullName>
    </alternativeName>
    <alternativeName>
        <fullName evidence="4">EKC/KEOPS complex subunit bud32</fullName>
    </alternativeName>
</protein>
<evidence type="ECO:0000256" key="7">
    <source>
        <dbReference type="ARBA" id="ARBA00033194"/>
    </source>
</evidence>
<dbReference type="OrthoDB" id="1668230at2759"/>
<evidence type="ECO:0000259" key="10">
    <source>
        <dbReference type="PROSITE" id="PS50011"/>
    </source>
</evidence>
<name>A0A370T9Q2_9HELO</name>
<dbReference type="InterPro" id="IPR000719">
    <property type="entry name" value="Prot_kinase_dom"/>
</dbReference>
<evidence type="ECO:0000313" key="12">
    <source>
        <dbReference type="Proteomes" id="UP000254866"/>
    </source>
</evidence>
<evidence type="ECO:0000256" key="6">
    <source>
        <dbReference type="ARBA" id="ARBA00030980"/>
    </source>
</evidence>
<evidence type="ECO:0000256" key="1">
    <source>
        <dbReference type="ARBA" id="ARBA00003747"/>
    </source>
</evidence>
<comment type="catalytic activity">
    <reaction evidence="8">
        <text>L-threonyl-[protein] + ATP = O-phospho-L-threonyl-[protein] + ADP + H(+)</text>
        <dbReference type="Rhea" id="RHEA:46608"/>
        <dbReference type="Rhea" id="RHEA-COMP:11060"/>
        <dbReference type="Rhea" id="RHEA-COMP:11605"/>
        <dbReference type="ChEBI" id="CHEBI:15378"/>
        <dbReference type="ChEBI" id="CHEBI:30013"/>
        <dbReference type="ChEBI" id="CHEBI:30616"/>
        <dbReference type="ChEBI" id="CHEBI:61977"/>
        <dbReference type="ChEBI" id="CHEBI:456216"/>
        <dbReference type="EC" id="2.7.11.1"/>
    </reaction>
</comment>
<evidence type="ECO:0000256" key="9">
    <source>
        <dbReference type="ARBA" id="ARBA00048679"/>
    </source>
</evidence>
<dbReference type="GO" id="GO:0004674">
    <property type="term" value="F:protein serine/threonine kinase activity"/>
    <property type="evidence" value="ECO:0007669"/>
    <property type="project" value="UniProtKB-EC"/>
</dbReference>
<evidence type="ECO:0000313" key="11">
    <source>
        <dbReference type="EMBL" id="RDL30362.1"/>
    </source>
</evidence>
<comment type="subunit">
    <text evidence="2">Component of the EKC/KEOPS complex composed of at least BUD32, CGI121, GON7, KAE1 and PCC1; the whole complex dimerizes.</text>
</comment>
<evidence type="ECO:0000256" key="2">
    <source>
        <dbReference type="ARBA" id="ARBA00011534"/>
    </source>
</evidence>
<dbReference type="Proteomes" id="UP000254866">
    <property type="component" value="Unassembled WGS sequence"/>
</dbReference>
<dbReference type="SUPFAM" id="SSF56112">
    <property type="entry name" value="Protein kinase-like (PK-like)"/>
    <property type="match status" value="1"/>
</dbReference>
<dbReference type="STRING" id="2656787.A0A370T9Q2"/>
<dbReference type="PROSITE" id="PS50011">
    <property type="entry name" value="PROTEIN_KINASE_DOM"/>
    <property type="match status" value="1"/>
</dbReference>
<proteinExistence type="predicted"/>
<reference evidence="11 12" key="1">
    <citation type="journal article" date="2018" name="IMA Fungus">
        <title>IMA Genome-F 9: Draft genome sequence of Annulohypoxylon stygium, Aspergillus mulundensis, Berkeleyomyces basicola (syn. Thielaviopsis basicola), Ceratocystis smalleyi, two Cercospora beticola strains, Coleophoma cylindrospora, Fusarium fracticaudum, Phialophora cf. hyalina, and Morchella septimelata.</title>
        <authorList>
            <person name="Wingfield B.D."/>
            <person name="Bills G.F."/>
            <person name="Dong Y."/>
            <person name="Huang W."/>
            <person name="Nel W.J."/>
            <person name="Swalarsk-Parry B.S."/>
            <person name="Vaghefi N."/>
            <person name="Wilken P.M."/>
            <person name="An Z."/>
            <person name="de Beer Z.W."/>
            <person name="De Vos L."/>
            <person name="Chen L."/>
            <person name="Duong T.A."/>
            <person name="Gao Y."/>
            <person name="Hammerbacher A."/>
            <person name="Kikkert J.R."/>
            <person name="Li Y."/>
            <person name="Li H."/>
            <person name="Li K."/>
            <person name="Li Q."/>
            <person name="Liu X."/>
            <person name="Ma X."/>
            <person name="Naidoo K."/>
            <person name="Pethybridge S.J."/>
            <person name="Sun J."/>
            <person name="Steenkamp E.T."/>
            <person name="van der Nest M.A."/>
            <person name="van Wyk S."/>
            <person name="Wingfield M.J."/>
            <person name="Xiong C."/>
            <person name="Yue Q."/>
            <person name="Zhang X."/>
        </authorList>
    </citation>
    <scope>NUCLEOTIDE SEQUENCE [LARGE SCALE GENOMIC DNA]</scope>
    <source>
        <strain evidence="11 12">BP 5553</strain>
    </source>
</reference>
<accession>A0A370T9Q2</accession>
<gene>
    <name evidence="11" type="ORF">BP5553_10240</name>
</gene>
<evidence type="ECO:0000256" key="4">
    <source>
        <dbReference type="ARBA" id="ARBA00013948"/>
    </source>
</evidence>
<dbReference type="InterPro" id="IPR051681">
    <property type="entry name" value="Ser/Thr_Kinases-Pseudokinases"/>
</dbReference>
<comment type="caution">
    <text evidence="11">The sequence shown here is derived from an EMBL/GenBank/DDBJ whole genome shotgun (WGS) entry which is preliminary data.</text>
</comment>
<comment type="function">
    <text evidence="1">Component of the EKC/KEOPS complex that is required for the formation of a threonylcarbamoyl group on adenosine at position 37 (t(6)A37) in tRNAs that read codons beginning with adenine. The complex is probably involved in the transfer of the threonylcarbamoyl moiety of threonylcarbamoyl-AMP (TC-AMP) to the N6 group of A37. BUD32 has ATPase activity in the context of the EKC/KEOPS complex and likely plays a supporting role to the catalytic subunit KAE1. The EKC/KEOPS complex also promotes both telomere uncapping and telomere elongation. The complex is required for efficient recruitment of transcriptional coactivators.</text>
</comment>
<feature type="domain" description="Protein kinase" evidence="10">
    <location>
        <begin position="1"/>
        <end position="202"/>
    </location>
</feature>